<sequence length="44" mass="4985">MGYKGLEQLKPDLEILVIMLMKNCGFTRKQAIECLCVSIEAILK</sequence>
<dbReference type="Proteomes" id="UP000290970">
    <property type="component" value="Segment"/>
</dbReference>
<gene>
    <name evidence="1" type="ORF">DK2_000023</name>
</gene>
<evidence type="ECO:0000313" key="1">
    <source>
        <dbReference type="EMBL" id="AZU99776.1"/>
    </source>
</evidence>
<organism evidence="1 2">
    <name type="scientific">Bacillus phage DK2</name>
    <dbReference type="NCBI Taxonomy" id="2500809"/>
    <lineage>
        <taxon>Viruses</taxon>
        <taxon>Duplodnaviria</taxon>
        <taxon>Heunggongvirae</taxon>
        <taxon>Uroviricota</taxon>
        <taxon>Caudoviricetes</taxon>
        <taxon>Salasmaviridae</taxon>
        <taxon>Northropvirinae</taxon>
        <taxon>Hemphillvirus</taxon>
        <taxon>Hemphillvirus DK2</taxon>
    </lineage>
</organism>
<reference evidence="1 2" key="1">
    <citation type="submission" date="2018-12" db="EMBL/GenBank/DDBJ databases">
        <authorList>
            <person name="Kong L."/>
            <person name="Ding Y."/>
            <person name="Wu Q."/>
        </authorList>
    </citation>
    <scope>NUCLEOTIDE SEQUENCE [LARGE SCALE GENOMIC DNA]</scope>
</reference>
<keyword evidence="2" id="KW-1185">Reference proteome</keyword>
<name>A0A3T0IIX7_9CAUD</name>
<proteinExistence type="predicted"/>
<protein>
    <submittedName>
        <fullName evidence="1">Uncharacterized protein</fullName>
    </submittedName>
</protein>
<accession>A0A3T0IIX7</accession>
<dbReference type="EMBL" id="MK284527">
    <property type="protein sequence ID" value="AZU99776.1"/>
    <property type="molecule type" value="Genomic_DNA"/>
</dbReference>
<evidence type="ECO:0000313" key="2">
    <source>
        <dbReference type="Proteomes" id="UP000290970"/>
    </source>
</evidence>